<accession>A0A420FDF0</accession>
<dbReference type="InterPro" id="IPR002909">
    <property type="entry name" value="IPT_dom"/>
</dbReference>
<keyword evidence="3" id="KW-1185">Reference proteome</keyword>
<dbReference type="InterPro" id="IPR014756">
    <property type="entry name" value="Ig_E-set"/>
</dbReference>
<dbReference type="AlphaFoldDB" id="A0A420FDF0"/>
<dbReference type="Pfam" id="PF01833">
    <property type="entry name" value="TIG"/>
    <property type="match status" value="1"/>
</dbReference>
<dbReference type="RefSeq" id="WP_183044038.1">
    <property type="nucleotide sequence ID" value="NZ_MCAQ01000029.1"/>
</dbReference>
<sequence>MSLSILIGCKKKEVTEVVDYSPVSLKAGSFSNLEGKTVTLHGRIERLNGVPVEDHGFIIEKIENNKDNEKEILISLGNKVTTGEVSFKYQYNRDFEVGDRFRYTLYVKTKNGFYRSENSIFEADGLQINYLEDMLVPNNNKITVTGDFKFISENVKLYYDGLDQKEYSVPYQLASDRKSLIFTFPKSGRFNHGNRIFFFLRYKDKSGQEISRGIARIQILGTVNPPTKTQLYLSDYLPIEGTGLDPERIWMDPPLYILINGKKIKYKNYIYLLDIENLKGTKFQLGYHNGRDSVVFKDSIELIKPIGSNIHFEKKIIHSPYLMKMTGVDFYSYITVSEKAKYYLGKNSIAHIPYSTRGNTESFAVRNIPNGLYNFSYSNPFYTATTTEQVEVRNLTWVTPPITSRFVGEAFTITGNFIDDHEYLVSGDGIYEHPIAQDGKINFTLPSNIIGQTEIQIGYRVDINYNESFYAPKKQSLYINDFQVSDITPLKGYPGDVITIKGKGLGSIQITVGGAYATSISRSSEEHRFIIPAFAPKGKSALVMTLNGTTIKYKELFEVL</sequence>
<gene>
    <name evidence="2" type="ORF">BCY89_18880</name>
</gene>
<feature type="domain" description="IPT/TIG" evidence="1">
    <location>
        <begin position="484"/>
        <end position="555"/>
    </location>
</feature>
<reference evidence="2 3" key="1">
    <citation type="submission" date="2016-07" db="EMBL/GenBank/DDBJ databases">
        <title>Genome analysis of Sphingobacterium siyangense T12B17.</title>
        <authorList>
            <person name="Xu D."/>
            <person name="Su Y."/>
            <person name="Zheng S."/>
        </authorList>
    </citation>
    <scope>NUCLEOTIDE SEQUENCE [LARGE SCALE GENOMIC DNA]</scope>
    <source>
        <strain evidence="2 3">T12B17</strain>
    </source>
</reference>
<comment type="caution">
    <text evidence="2">The sequence shown here is derived from an EMBL/GenBank/DDBJ whole genome shotgun (WGS) entry which is preliminary data.</text>
</comment>
<dbReference type="InterPro" id="IPR013783">
    <property type="entry name" value="Ig-like_fold"/>
</dbReference>
<name>A0A420FDF0_9SPHI</name>
<dbReference type="SUPFAM" id="SSF81296">
    <property type="entry name" value="E set domains"/>
    <property type="match status" value="1"/>
</dbReference>
<dbReference type="Proteomes" id="UP000286402">
    <property type="component" value="Unassembled WGS sequence"/>
</dbReference>
<dbReference type="EMBL" id="MCAQ01000029">
    <property type="protein sequence ID" value="RKF30987.1"/>
    <property type="molecule type" value="Genomic_DNA"/>
</dbReference>
<evidence type="ECO:0000313" key="3">
    <source>
        <dbReference type="Proteomes" id="UP000286402"/>
    </source>
</evidence>
<protein>
    <recommendedName>
        <fullName evidence="1">IPT/TIG domain-containing protein</fullName>
    </recommendedName>
</protein>
<organism evidence="2 3">
    <name type="scientific">Sphingobacterium siyangense</name>
    <dbReference type="NCBI Taxonomy" id="459529"/>
    <lineage>
        <taxon>Bacteria</taxon>
        <taxon>Pseudomonadati</taxon>
        <taxon>Bacteroidota</taxon>
        <taxon>Sphingobacteriia</taxon>
        <taxon>Sphingobacteriales</taxon>
        <taxon>Sphingobacteriaceae</taxon>
        <taxon>Sphingobacterium</taxon>
    </lineage>
</organism>
<dbReference type="Gene3D" id="2.60.40.10">
    <property type="entry name" value="Immunoglobulins"/>
    <property type="match status" value="1"/>
</dbReference>
<proteinExistence type="predicted"/>
<evidence type="ECO:0000313" key="2">
    <source>
        <dbReference type="EMBL" id="RKF30987.1"/>
    </source>
</evidence>
<evidence type="ECO:0000259" key="1">
    <source>
        <dbReference type="Pfam" id="PF01833"/>
    </source>
</evidence>